<dbReference type="PANTHER" id="PTHR13936:SF14">
    <property type="entry name" value="PROFILIN-1"/>
    <property type="match status" value="1"/>
</dbReference>
<dbReference type="SMART" id="SM00392">
    <property type="entry name" value="PROF"/>
    <property type="match status" value="1"/>
</dbReference>
<comment type="similarity">
    <text evidence="2 6">Belongs to the profilin family.</text>
</comment>
<feature type="compositionally biased region" description="Pro residues" evidence="7">
    <location>
        <begin position="46"/>
        <end position="62"/>
    </location>
</feature>
<dbReference type="InterPro" id="IPR005454">
    <property type="entry name" value="Profilin1/2/3_vertebrate"/>
</dbReference>
<evidence type="ECO:0000256" key="6">
    <source>
        <dbReference type="RuleBase" id="RU003909"/>
    </source>
</evidence>
<dbReference type="CDD" id="cd00148">
    <property type="entry name" value="PROF"/>
    <property type="match status" value="1"/>
</dbReference>
<keyword evidence="4 6" id="KW-0009">Actin-binding</keyword>
<dbReference type="RefSeq" id="XP_057395828.1">
    <property type="nucleotide sequence ID" value="XM_057539845.1"/>
</dbReference>
<evidence type="ECO:0000256" key="5">
    <source>
        <dbReference type="ARBA" id="ARBA00023212"/>
    </source>
</evidence>
<reference evidence="9" key="2">
    <citation type="submission" date="2025-08" db="UniProtKB">
        <authorList>
            <consortium name="RefSeq"/>
        </authorList>
    </citation>
    <scope>IDENTIFICATION</scope>
</reference>
<keyword evidence="5" id="KW-0206">Cytoskeleton</keyword>
<dbReference type="GeneID" id="103008505"/>
<evidence type="ECO:0000256" key="2">
    <source>
        <dbReference type="ARBA" id="ARBA00010058"/>
    </source>
</evidence>
<sequence>MYPRGERLEKCTDDEGKKRGSGGARAAAQLAEPWSGPQRVPEALRLPPPASPRQPEPSPRPQQQPREHPSSSAVAAWNAYNDNLMAEGTCQDAAIVGYKDLPSVWAAVPGKTFVNVTPAEVGALVGKDPSSFYVDGLTLGGQKWSVIQNSLLQDGEFTMDLRTKSTCRAAAFNIIVALNAKMLVLLMGKEGVRGGMINKKCYEMASHLRRSQY</sequence>
<evidence type="ECO:0000256" key="4">
    <source>
        <dbReference type="ARBA" id="ARBA00023203"/>
    </source>
</evidence>
<evidence type="ECO:0000256" key="3">
    <source>
        <dbReference type="ARBA" id="ARBA00022490"/>
    </source>
</evidence>
<gene>
    <name evidence="9" type="primary">LOC103008505</name>
</gene>
<feature type="region of interest" description="Disordered" evidence="7">
    <location>
        <begin position="1"/>
        <end position="73"/>
    </location>
</feature>
<keyword evidence="8" id="KW-1185">Reference proteome</keyword>
<dbReference type="SUPFAM" id="SSF55770">
    <property type="entry name" value="Profilin (actin-binding protein)"/>
    <property type="match status" value="1"/>
</dbReference>
<proteinExistence type="inferred from homology"/>
<dbReference type="PANTHER" id="PTHR13936">
    <property type="entry name" value="PROFILIN"/>
    <property type="match status" value="1"/>
</dbReference>
<dbReference type="InterPro" id="IPR048278">
    <property type="entry name" value="PFN"/>
</dbReference>
<keyword evidence="3" id="KW-0963">Cytoplasm</keyword>
<evidence type="ECO:0000313" key="8">
    <source>
        <dbReference type="Proteomes" id="UP001652580"/>
    </source>
</evidence>
<comment type="subcellular location">
    <subcellularLocation>
        <location evidence="1">Cytoplasm</location>
        <location evidence="1">Cytoskeleton</location>
    </subcellularLocation>
</comment>
<accession>A0ABM3T164</accession>
<dbReference type="PRINTS" id="PR01639">
    <property type="entry name" value="PROFILINMAML"/>
</dbReference>
<feature type="compositionally biased region" description="Basic and acidic residues" evidence="7">
    <location>
        <begin position="1"/>
        <end position="18"/>
    </location>
</feature>
<evidence type="ECO:0000313" key="9">
    <source>
        <dbReference type="RefSeq" id="XP_057395828.1"/>
    </source>
</evidence>
<protein>
    <recommendedName>
        <fullName evidence="6">Profilin</fullName>
    </recommendedName>
</protein>
<dbReference type="InterPro" id="IPR005455">
    <property type="entry name" value="PFN_euk"/>
</dbReference>
<name>A0ABM3T164_BALAC</name>
<reference evidence="8" key="1">
    <citation type="submission" date="2025-05" db="UniProtKB">
        <authorList>
            <consortium name="RefSeq"/>
        </authorList>
    </citation>
    <scope>NUCLEOTIDE SEQUENCE [LARGE SCALE GENOMIC DNA]</scope>
</reference>
<organism evidence="8 9">
    <name type="scientific">Balaenoptera acutorostrata</name>
    <name type="common">Common minke whale</name>
    <name type="synonym">Balaena rostrata</name>
    <dbReference type="NCBI Taxonomy" id="9767"/>
    <lineage>
        <taxon>Eukaryota</taxon>
        <taxon>Metazoa</taxon>
        <taxon>Chordata</taxon>
        <taxon>Craniata</taxon>
        <taxon>Vertebrata</taxon>
        <taxon>Euteleostomi</taxon>
        <taxon>Mammalia</taxon>
        <taxon>Eutheria</taxon>
        <taxon>Laurasiatheria</taxon>
        <taxon>Artiodactyla</taxon>
        <taxon>Whippomorpha</taxon>
        <taxon>Cetacea</taxon>
        <taxon>Mysticeti</taxon>
        <taxon>Balaenopteridae</taxon>
        <taxon>Balaenoptera</taxon>
    </lineage>
</organism>
<dbReference type="InterPro" id="IPR036140">
    <property type="entry name" value="PFN_sf"/>
</dbReference>
<dbReference type="Pfam" id="PF00235">
    <property type="entry name" value="Profilin"/>
    <property type="match status" value="1"/>
</dbReference>
<evidence type="ECO:0000256" key="1">
    <source>
        <dbReference type="ARBA" id="ARBA00004245"/>
    </source>
</evidence>
<dbReference type="Gene3D" id="3.30.450.30">
    <property type="entry name" value="Dynein light chain 2a, cytoplasmic"/>
    <property type="match status" value="1"/>
</dbReference>
<evidence type="ECO:0000256" key="7">
    <source>
        <dbReference type="SAM" id="MobiDB-lite"/>
    </source>
</evidence>
<dbReference type="Proteomes" id="UP001652580">
    <property type="component" value="Chromosome 2"/>
</dbReference>